<dbReference type="PROSITE" id="PS51387">
    <property type="entry name" value="FAD_PCMH"/>
    <property type="match status" value="1"/>
</dbReference>
<protein>
    <submittedName>
        <fullName evidence="7">FAD/FMN-containing dehydrogenase</fullName>
    </submittedName>
</protein>
<evidence type="ECO:0000256" key="4">
    <source>
        <dbReference type="ARBA" id="ARBA00022827"/>
    </source>
</evidence>
<evidence type="ECO:0000259" key="6">
    <source>
        <dbReference type="PROSITE" id="PS51387"/>
    </source>
</evidence>
<sequence>MSKEILAEGVCDLGNREVSHLRDAIHGSVILPGEPAYEHTRKVWNALFDRRPAVIVVCRGVSDVVETVKFASRYGLPVSVRGGGHHIAGHGTCDNGVMIDTSEMRAVSVNPVRRIATVQCGATAGEVIRETQRFGLAVPTGDVSKVGIAGLTLGGGMGYLRRKYGLTCDNLIGADIVLADGSFVHVSADENPELFWAIRGGGGNFGVVTSFEFQLHPVGPMVMGIQVTYSGDDMAVVLRGCRDYLATGTVDVSFNIAMVAIPPLPGVPPHLVGQRVVTLNGMHAGKDLEQAALDIEPLRRLATPLMDMSGPVDYTGLHTMHDDRIPEGVPAYGKSLYVGDLDDEMINVIKNAVRNGGPMSMAMIWPLGGEMANVPADRSAFGDRGASSVVMMESLWQDPSEEEPAINWVTSFYDALRPYAYNDGTYLNMAGLEEDVEAIIRASYGRNYERLAIIKRQYDPTNVFRFNLNIAPVDERIN</sequence>
<dbReference type="EMBL" id="JAUSTP010000052">
    <property type="protein sequence ID" value="MDQ0191541.1"/>
    <property type="molecule type" value="Genomic_DNA"/>
</dbReference>
<dbReference type="PANTHER" id="PTHR42973">
    <property type="entry name" value="BINDING OXIDOREDUCTASE, PUTATIVE (AFU_ORTHOLOGUE AFUA_1G17690)-RELATED"/>
    <property type="match status" value="1"/>
</dbReference>
<dbReference type="InterPro" id="IPR012951">
    <property type="entry name" value="BBE"/>
</dbReference>
<dbReference type="Gene3D" id="3.30.43.10">
    <property type="entry name" value="Uridine Diphospho-n-acetylenolpyruvylglucosamine Reductase, domain 2"/>
    <property type="match status" value="1"/>
</dbReference>
<gene>
    <name evidence="7" type="ORF">J2S03_003412</name>
</gene>
<dbReference type="InterPro" id="IPR016166">
    <property type="entry name" value="FAD-bd_PCMH"/>
</dbReference>
<dbReference type="InterPro" id="IPR016169">
    <property type="entry name" value="FAD-bd_PCMH_sub2"/>
</dbReference>
<feature type="domain" description="FAD-binding PCMH-type" evidence="6">
    <location>
        <begin position="48"/>
        <end position="218"/>
    </location>
</feature>
<comment type="caution">
    <text evidence="7">The sequence shown here is derived from an EMBL/GenBank/DDBJ whole genome shotgun (WGS) entry which is preliminary data.</text>
</comment>
<dbReference type="InterPro" id="IPR036318">
    <property type="entry name" value="FAD-bd_PCMH-like_sf"/>
</dbReference>
<name>A0ABT9XMJ5_9BACL</name>
<accession>A0ABT9XMJ5</accession>
<dbReference type="InterPro" id="IPR016167">
    <property type="entry name" value="FAD-bd_PCMH_sub1"/>
</dbReference>
<dbReference type="RefSeq" id="WP_274455574.1">
    <property type="nucleotide sequence ID" value="NZ_CP067097.1"/>
</dbReference>
<dbReference type="Pfam" id="PF01565">
    <property type="entry name" value="FAD_binding_4"/>
    <property type="match status" value="1"/>
</dbReference>
<dbReference type="InterPro" id="IPR050416">
    <property type="entry name" value="FAD-linked_Oxidoreductase"/>
</dbReference>
<dbReference type="Pfam" id="PF08031">
    <property type="entry name" value="BBE"/>
    <property type="match status" value="1"/>
</dbReference>
<evidence type="ECO:0000256" key="1">
    <source>
        <dbReference type="ARBA" id="ARBA00001974"/>
    </source>
</evidence>
<dbReference type="PROSITE" id="PS00862">
    <property type="entry name" value="OX2_COVAL_FAD"/>
    <property type="match status" value="1"/>
</dbReference>
<comment type="cofactor">
    <cofactor evidence="1">
        <name>FAD</name>
        <dbReference type="ChEBI" id="CHEBI:57692"/>
    </cofactor>
</comment>
<dbReference type="SUPFAM" id="SSF56176">
    <property type="entry name" value="FAD-binding/transporter-associated domain-like"/>
    <property type="match status" value="1"/>
</dbReference>
<evidence type="ECO:0000313" key="8">
    <source>
        <dbReference type="Proteomes" id="UP001232973"/>
    </source>
</evidence>
<keyword evidence="3" id="KW-0285">Flavoprotein</keyword>
<dbReference type="InterPro" id="IPR006093">
    <property type="entry name" value="Oxy_OxRdtase_FAD_BS"/>
</dbReference>
<dbReference type="InterPro" id="IPR006094">
    <property type="entry name" value="Oxid_FAD_bind_N"/>
</dbReference>
<evidence type="ECO:0000256" key="2">
    <source>
        <dbReference type="ARBA" id="ARBA00005466"/>
    </source>
</evidence>
<dbReference type="Proteomes" id="UP001232973">
    <property type="component" value="Unassembled WGS sequence"/>
</dbReference>
<proteinExistence type="inferred from homology"/>
<organism evidence="7 8">
    <name type="scientific">Alicyclobacillus cycloheptanicus</name>
    <dbReference type="NCBI Taxonomy" id="1457"/>
    <lineage>
        <taxon>Bacteria</taxon>
        <taxon>Bacillati</taxon>
        <taxon>Bacillota</taxon>
        <taxon>Bacilli</taxon>
        <taxon>Bacillales</taxon>
        <taxon>Alicyclobacillaceae</taxon>
        <taxon>Alicyclobacillus</taxon>
    </lineage>
</organism>
<keyword evidence="5" id="KW-0560">Oxidoreductase</keyword>
<evidence type="ECO:0000313" key="7">
    <source>
        <dbReference type="EMBL" id="MDQ0191541.1"/>
    </source>
</evidence>
<dbReference type="Gene3D" id="3.30.465.10">
    <property type="match status" value="1"/>
</dbReference>
<comment type="similarity">
    <text evidence="2">Belongs to the oxygen-dependent FAD-linked oxidoreductase family.</text>
</comment>
<reference evidence="7 8" key="1">
    <citation type="submission" date="2023-07" db="EMBL/GenBank/DDBJ databases">
        <title>Genomic Encyclopedia of Type Strains, Phase IV (KMG-IV): sequencing the most valuable type-strain genomes for metagenomic binning, comparative biology and taxonomic classification.</title>
        <authorList>
            <person name="Goeker M."/>
        </authorList>
    </citation>
    <scope>NUCLEOTIDE SEQUENCE [LARGE SCALE GENOMIC DNA]</scope>
    <source>
        <strain evidence="7 8">DSM 4006</strain>
    </source>
</reference>
<dbReference type="Gene3D" id="3.40.462.20">
    <property type="match status" value="1"/>
</dbReference>
<keyword evidence="4" id="KW-0274">FAD</keyword>
<evidence type="ECO:0000256" key="3">
    <source>
        <dbReference type="ARBA" id="ARBA00022630"/>
    </source>
</evidence>
<evidence type="ECO:0000256" key="5">
    <source>
        <dbReference type="ARBA" id="ARBA00023002"/>
    </source>
</evidence>
<keyword evidence="8" id="KW-1185">Reference proteome</keyword>
<dbReference type="PANTHER" id="PTHR42973:SF39">
    <property type="entry name" value="FAD-BINDING PCMH-TYPE DOMAIN-CONTAINING PROTEIN"/>
    <property type="match status" value="1"/>
</dbReference>